<organism evidence="3 4">
    <name type="scientific">Funneliformis geosporum</name>
    <dbReference type="NCBI Taxonomy" id="1117311"/>
    <lineage>
        <taxon>Eukaryota</taxon>
        <taxon>Fungi</taxon>
        <taxon>Fungi incertae sedis</taxon>
        <taxon>Mucoromycota</taxon>
        <taxon>Glomeromycotina</taxon>
        <taxon>Glomeromycetes</taxon>
        <taxon>Glomerales</taxon>
        <taxon>Glomeraceae</taxon>
        <taxon>Funneliformis</taxon>
    </lineage>
</organism>
<protein>
    <submittedName>
        <fullName evidence="3">17081_t:CDS:1</fullName>
    </submittedName>
</protein>
<evidence type="ECO:0000313" key="4">
    <source>
        <dbReference type="Proteomes" id="UP001153678"/>
    </source>
</evidence>
<dbReference type="Gene3D" id="2.70.50.70">
    <property type="match status" value="1"/>
</dbReference>
<evidence type="ECO:0000256" key="1">
    <source>
        <dbReference type="SAM" id="MobiDB-lite"/>
    </source>
</evidence>
<gene>
    <name evidence="3" type="ORF">FWILDA_LOCUS1829</name>
</gene>
<feature type="compositionally biased region" description="Basic and acidic residues" evidence="1">
    <location>
        <begin position="239"/>
        <end position="361"/>
    </location>
</feature>
<feature type="region of interest" description="Disordered" evidence="1">
    <location>
        <begin position="206"/>
        <end position="369"/>
    </location>
</feature>
<dbReference type="OrthoDB" id="2342176at2759"/>
<feature type="signal peptide" evidence="2">
    <location>
        <begin position="1"/>
        <end position="20"/>
    </location>
</feature>
<reference evidence="3" key="1">
    <citation type="submission" date="2022-08" db="EMBL/GenBank/DDBJ databases">
        <authorList>
            <person name="Kallberg Y."/>
            <person name="Tangrot J."/>
            <person name="Rosling A."/>
        </authorList>
    </citation>
    <scope>NUCLEOTIDE SEQUENCE</scope>
    <source>
        <strain evidence="3">Wild A</strain>
    </source>
</reference>
<dbReference type="AlphaFoldDB" id="A0A9W4SCS0"/>
<name>A0A9W4SCS0_9GLOM</name>
<evidence type="ECO:0000256" key="2">
    <source>
        <dbReference type="SAM" id="SignalP"/>
    </source>
</evidence>
<keyword evidence="4" id="KW-1185">Reference proteome</keyword>
<dbReference type="EMBL" id="CAMKVN010000188">
    <property type="protein sequence ID" value="CAI2164958.1"/>
    <property type="molecule type" value="Genomic_DNA"/>
</dbReference>
<sequence length="416" mass="46067">MKFSSALIAVFATLVSTVSSHTTISFPPPRGHPLNENAAVQDFECISAPLNGGSGCAPKKFPCGGYPKDKKIVTTFNAGEVFEVKFFNQNFPELKDEDKQNDQARHNGGICEFALSYDGGESYTVIATYKKTCPDIFFDGWKVKIPENAPSCDSPGDCIFSWSWVNALGNREFYQNCADIKIVGNATEPLPIIDITRANLPPLFEKILTPEGDDSNNGNAIGSGPRKEDVEANLALKIGDGKNKSPPKDDENPKEPKDDENPKEPKDDENPKEPKDDENPKEPKDENPKEPKDDENPKEPKDDENPKEPNDDENPKEPKDENPKEPNDDENPKEPKDDENPKEPKDENPKEPKEDVGKTPEKIPCSENGIMVCGKEGESGEFLTCDNGKMVSRTCPGILICKQNDKSIVCDFLKRR</sequence>
<dbReference type="PANTHER" id="PTHR36182">
    <property type="entry name" value="PROTEIN, PUTATIVE (AFU_ORTHOLOGUE AFUA_6G10930)-RELATED"/>
    <property type="match status" value="1"/>
</dbReference>
<evidence type="ECO:0000313" key="3">
    <source>
        <dbReference type="EMBL" id="CAI2164958.1"/>
    </source>
</evidence>
<comment type="caution">
    <text evidence="3">The sequence shown here is derived from an EMBL/GenBank/DDBJ whole genome shotgun (WGS) entry which is preliminary data.</text>
</comment>
<dbReference type="Proteomes" id="UP001153678">
    <property type="component" value="Unassembled WGS sequence"/>
</dbReference>
<keyword evidence="2" id="KW-0732">Signal</keyword>
<dbReference type="PANTHER" id="PTHR36182:SF1">
    <property type="entry name" value="PROTEIN, PUTATIVE (AFU_ORTHOLOGUE AFUA_6G10930)-RELATED"/>
    <property type="match status" value="1"/>
</dbReference>
<feature type="chain" id="PRO_5040790703" evidence="2">
    <location>
        <begin position="21"/>
        <end position="416"/>
    </location>
</feature>
<proteinExistence type="predicted"/>
<accession>A0A9W4SCS0</accession>